<dbReference type="Proteomes" id="UP001596145">
    <property type="component" value="Unassembled WGS sequence"/>
</dbReference>
<gene>
    <name evidence="1" type="ORF">ACFPJA_03145</name>
</gene>
<keyword evidence="2" id="KW-1185">Reference proteome</keyword>
<name>A0ABD5QQD6_9EURY</name>
<evidence type="ECO:0000313" key="2">
    <source>
        <dbReference type="Proteomes" id="UP001596145"/>
    </source>
</evidence>
<accession>A0ABD5QQD6</accession>
<dbReference type="EMBL" id="JBHSKV010000003">
    <property type="protein sequence ID" value="MFC5133726.1"/>
    <property type="molecule type" value="Genomic_DNA"/>
</dbReference>
<protein>
    <submittedName>
        <fullName evidence="1">Uncharacterized protein</fullName>
    </submittedName>
</protein>
<comment type="caution">
    <text evidence="1">The sequence shown here is derived from an EMBL/GenBank/DDBJ whole genome shotgun (WGS) entry which is preliminary data.</text>
</comment>
<organism evidence="1 2">
    <name type="scientific">Halorubrum glutamatedens</name>
    <dbReference type="NCBI Taxonomy" id="2707018"/>
    <lineage>
        <taxon>Archaea</taxon>
        <taxon>Methanobacteriati</taxon>
        <taxon>Methanobacteriota</taxon>
        <taxon>Stenosarchaea group</taxon>
        <taxon>Halobacteria</taxon>
        <taxon>Halobacteriales</taxon>
        <taxon>Haloferacaceae</taxon>
        <taxon>Halorubrum</taxon>
    </lineage>
</organism>
<evidence type="ECO:0000313" key="1">
    <source>
        <dbReference type="EMBL" id="MFC5133726.1"/>
    </source>
</evidence>
<proteinExistence type="predicted"/>
<dbReference type="RefSeq" id="WP_203227917.1">
    <property type="nucleotide sequence ID" value="NZ_JBHSKV010000003.1"/>
</dbReference>
<sequence length="108" mass="12234">MSGEVPPATEDYEFTYPLVSGRSEEDLEGFGMNLVADYEESRRKPRASAHGGCQRDSKHELLSWLVHYGKHPEKREGLTDSTLESIHCELETVFRWPASPPWSASRSP</sequence>
<reference evidence="1 2" key="1">
    <citation type="journal article" date="2019" name="Int. J. Syst. Evol. Microbiol.">
        <title>The Global Catalogue of Microorganisms (GCM) 10K type strain sequencing project: providing services to taxonomists for standard genome sequencing and annotation.</title>
        <authorList>
            <consortium name="The Broad Institute Genomics Platform"/>
            <consortium name="The Broad Institute Genome Sequencing Center for Infectious Disease"/>
            <person name="Wu L."/>
            <person name="Ma J."/>
        </authorList>
    </citation>
    <scope>NUCLEOTIDE SEQUENCE [LARGE SCALE GENOMIC DNA]</scope>
    <source>
        <strain evidence="1 2">CGMCC 1.16026</strain>
    </source>
</reference>
<dbReference type="AlphaFoldDB" id="A0ABD5QQD6"/>